<feature type="region of interest" description="Disordered" evidence="6">
    <location>
        <begin position="95"/>
        <end position="132"/>
    </location>
</feature>
<gene>
    <name evidence="9" type="ORF">DDE83_002557</name>
</gene>
<evidence type="ECO:0000256" key="4">
    <source>
        <dbReference type="ARBA" id="ARBA00023136"/>
    </source>
</evidence>
<feature type="compositionally biased region" description="Basic residues" evidence="6">
    <location>
        <begin position="98"/>
        <end position="110"/>
    </location>
</feature>
<dbReference type="InterPro" id="IPR049326">
    <property type="entry name" value="Rhodopsin_dom_fungi"/>
</dbReference>
<dbReference type="PANTHER" id="PTHR33048">
    <property type="entry name" value="PTH11-LIKE INTEGRAL MEMBRANE PROTEIN (AFU_ORTHOLOGUE AFUA_5G11245)"/>
    <property type="match status" value="1"/>
</dbReference>
<feature type="transmembrane region" description="Helical" evidence="7">
    <location>
        <begin position="338"/>
        <end position="361"/>
    </location>
</feature>
<comment type="similarity">
    <text evidence="5">Belongs to the SAT4 family.</text>
</comment>
<evidence type="ECO:0000256" key="2">
    <source>
        <dbReference type="ARBA" id="ARBA00022692"/>
    </source>
</evidence>
<dbReference type="STRING" id="183478.A0A364N9Z2"/>
<evidence type="ECO:0000256" key="5">
    <source>
        <dbReference type="ARBA" id="ARBA00038359"/>
    </source>
</evidence>
<comment type="caution">
    <text evidence="9">The sequence shown here is derived from an EMBL/GenBank/DDBJ whole genome shotgun (WGS) entry which is preliminary data.</text>
</comment>
<organism evidence="9 10">
    <name type="scientific">Stemphylium lycopersici</name>
    <name type="common">Tomato gray leaf spot disease fungus</name>
    <name type="synonym">Thyrospora lycopersici</name>
    <dbReference type="NCBI Taxonomy" id="183478"/>
    <lineage>
        <taxon>Eukaryota</taxon>
        <taxon>Fungi</taxon>
        <taxon>Dikarya</taxon>
        <taxon>Ascomycota</taxon>
        <taxon>Pezizomycotina</taxon>
        <taxon>Dothideomycetes</taxon>
        <taxon>Pleosporomycetidae</taxon>
        <taxon>Pleosporales</taxon>
        <taxon>Pleosporineae</taxon>
        <taxon>Pleosporaceae</taxon>
        <taxon>Stemphylium</taxon>
    </lineage>
</organism>
<proteinExistence type="inferred from homology"/>
<keyword evidence="2 7" id="KW-0812">Transmembrane</keyword>
<dbReference type="PANTHER" id="PTHR33048:SF131">
    <property type="entry name" value="INTEGRAL MEMBRANE PROTEIN"/>
    <property type="match status" value="1"/>
</dbReference>
<feature type="transmembrane region" description="Helical" evidence="7">
    <location>
        <begin position="373"/>
        <end position="393"/>
    </location>
</feature>
<dbReference type="InterPro" id="IPR052337">
    <property type="entry name" value="SAT4-like"/>
</dbReference>
<evidence type="ECO:0000256" key="1">
    <source>
        <dbReference type="ARBA" id="ARBA00004141"/>
    </source>
</evidence>
<evidence type="ECO:0000313" key="9">
    <source>
        <dbReference type="EMBL" id="RAR14139.1"/>
    </source>
</evidence>
<feature type="transmembrane region" description="Helical" evidence="7">
    <location>
        <begin position="218"/>
        <end position="237"/>
    </location>
</feature>
<sequence length="628" mass="68951">MSGAGTEAALRLHTQALGSPGAVNPFNKFCEVSGWDQKHVRCIEAGNMSYPETPASAGRSSQVVQSDVASIYANRRKAPRRYPTSFVPAASELDRRGRATAHRTSARPRGRPSCDTHGTCMPVSTSSQSIRRRRATVPPFRNGLMAIEPDWFGAKTRLGIQNIARKLPLVRLATAKFERIVNWQIFERSSPFHHEIPTGFLGQTACKLVSKGLALDDYMVIFAILLAALPVACALAMTEGGFGGHLWNLEDGSLSPILRYFFICWSTYVIVLGLIKVSLVLFYLDIFKTPRFRIVAYVTLAGIIISSLVIFLLTIFICSPIQSFWNRDVKGKCLDLQGIAYANSASAIAQDVILLVLPLCFVRNLQMKRYRKVAVGSMFAIGTFGCIATIVRFHTLTTFDISVDPTWDYVPVTVWTEVELAAGFVCVSLPSTRVLLNRILPTCIKEFLSHITHPSNKSNNSGPGPNLALPPPPPMQQEWRKPSGWSWISLGAGEAAQRPSGRNGVMSGLWSCHSGSPIVACFSSHTRNGSKHLEPTLGIHNDVGVAITRPSNCEQNGKEQNKASVELLRVPKAATKYNSRLSCKSCIGEDYDVTALPSIGCLPERSYSEESTEEHKGLARLWSRSEPV</sequence>
<protein>
    <submittedName>
        <fullName evidence="9">Cytidine and deoxycytidylate deaminase zinc-binding region</fullName>
    </submittedName>
</protein>
<keyword evidence="3 7" id="KW-1133">Transmembrane helix</keyword>
<dbReference type="AlphaFoldDB" id="A0A364N9Z2"/>
<feature type="domain" description="Rhodopsin" evidence="8">
    <location>
        <begin position="208"/>
        <end position="438"/>
    </location>
</feature>
<feature type="region of interest" description="Disordered" evidence="6">
    <location>
        <begin position="454"/>
        <end position="480"/>
    </location>
</feature>
<keyword evidence="4 7" id="KW-0472">Membrane</keyword>
<accession>A0A364N9Z2</accession>
<dbReference type="Pfam" id="PF20684">
    <property type="entry name" value="Fung_rhodopsin"/>
    <property type="match status" value="1"/>
</dbReference>
<evidence type="ECO:0000313" key="10">
    <source>
        <dbReference type="Proteomes" id="UP000249619"/>
    </source>
</evidence>
<keyword evidence="10" id="KW-1185">Reference proteome</keyword>
<name>A0A364N9Z2_STELY</name>
<evidence type="ECO:0000256" key="6">
    <source>
        <dbReference type="SAM" id="MobiDB-lite"/>
    </source>
</evidence>
<evidence type="ECO:0000259" key="8">
    <source>
        <dbReference type="Pfam" id="PF20684"/>
    </source>
</evidence>
<feature type="compositionally biased region" description="Low complexity" evidence="6">
    <location>
        <begin position="454"/>
        <end position="467"/>
    </location>
</feature>
<evidence type="ECO:0000256" key="3">
    <source>
        <dbReference type="ARBA" id="ARBA00022989"/>
    </source>
</evidence>
<evidence type="ECO:0000256" key="7">
    <source>
        <dbReference type="SAM" id="Phobius"/>
    </source>
</evidence>
<feature type="region of interest" description="Disordered" evidence="6">
    <location>
        <begin position="606"/>
        <end position="628"/>
    </location>
</feature>
<reference evidence="10" key="1">
    <citation type="submission" date="2018-05" db="EMBL/GenBank/DDBJ databases">
        <title>Draft genome sequence of Stemphylium lycopersici strain CIDEFI 213.</title>
        <authorList>
            <person name="Medina R."/>
            <person name="Franco M.E.E."/>
            <person name="Lucentini C.G."/>
            <person name="Saparrat M.C.N."/>
            <person name="Balatti P.A."/>
        </authorList>
    </citation>
    <scope>NUCLEOTIDE SEQUENCE [LARGE SCALE GENOMIC DNA]</scope>
    <source>
        <strain evidence="10">CIDEFI 213</strain>
    </source>
</reference>
<feature type="transmembrane region" description="Helical" evidence="7">
    <location>
        <begin position="294"/>
        <end position="318"/>
    </location>
</feature>
<feature type="transmembrane region" description="Helical" evidence="7">
    <location>
        <begin position="257"/>
        <end position="282"/>
    </location>
</feature>
<dbReference type="EMBL" id="QGDH01000026">
    <property type="protein sequence ID" value="RAR14139.1"/>
    <property type="molecule type" value="Genomic_DNA"/>
</dbReference>
<dbReference type="GO" id="GO:0016020">
    <property type="term" value="C:membrane"/>
    <property type="evidence" value="ECO:0007669"/>
    <property type="project" value="UniProtKB-SubCell"/>
</dbReference>
<comment type="subcellular location">
    <subcellularLocation>
        <location evidence="1">Membrane</location>
        <topology evidence="1">Multi-pass membrane protein</topology>
    </subcellularLocation>
</comment>
<dbReference type="Proteomes" id="UP000249619">
    <property type="component" value="Unassembled WGS sequence"/>
</dbReference>